<organism evidence="2 3">
    <name type="scientific">Homoserinibacter gongjuensis</name>
    <dbReference type="NCBI Taxonomy" id="1162968"/>
    <lineage>
        <taxon>Bacteria</taxon>
        <taxon>Bacillati</taxon>
        <taxon>Actinomycetota</taxon>
        <taxon>Actinomycetes</taxon>
        <taxon>Micrococcales</taxon>
        <taxon>Microbacteriaceae</taxon>
        <taxon>Homoserinibacter</taxon>
    </lineage>
</organism>
<protein>
    <submittedName>
        <fullName evidence="2">Uncharacterized protein</fullName>
    </submittedName>
</protein>
<name>A0ABQ6JQS3_9MICO</name>
<reference evidence="3" key="1">
    <citation type="journal article" date="2019" name="Int. J. Syst. Evol. Microbiol.">
        <title>The Global Catalogue of Microorganisms (GCM) 10K type strain sequencing project: providing services to taxonomists for standard genome sequencing and annotation.</title>
        <authorList>
            <consortium name="The Broad Institute Genomics Platform"/>
            <consortium name="The Broad Institute Genome Sequencing Center for Infectious Disease"/>
            <person name="Wu L."/>
            <person name="Ma J."/>
        </authorList>
    </citation>
    <scope>NUCLEOTIDE SEQUENCE [LARGE SCALE GENOMIC DNA]</scope>
    <source>
        <strain evidence="3">NBRC 108755</strain>
    </source>
</reference>
<keyword evidence="1" id="KW-0732">Signal</keyword>
<evidence type="ECO:0000313" key="3">
    <source>
        <dbReference type="Proteomes" id="UP001157069"/>
    </source>
</evidence>
<sequence length="201" mass="21302">MHTPVRAAAASIAFVAALSLIGCAGQPAPAGETDSAPPAVEVDEGLLTVDLRIARSLLDAQGTMSDEELVAAAEDRGFSATVDGDTVTYTMTKAQRDDMLDQMRTSASEAADELIADETNSITDIEFDEGMTSYRISVDAARYTQLEALIALGFYIQGALYQQFTGVDPEDADVAVDFVDDATGEVLNTGSYQEMRANLAD</sequence>
<dbReference type="RefSeq" id="WP_284298455.1">
    <property type="nucleotide sequence ID" value="NZ_BSVA01000001.1"/>
</dbReference>
<accession>A0ABQ6JQS3</accession>
<gene>
    <name evidence="2" type="ORF">GCM10025869_11420</name>
</gene>
<feature type="chain" id="PRO_5047325947" evidence="1">
    <location>
        <begin position="31"/>
        <end position="201"/>
    </location>
</feature>
<keyword evidence="3" id="KW-1185">Reference proteome</keyword>
<dbReference type="EMBL" id="BSVA01000001">
    <property type="protein sequence ID" value="GMA90613.1"/>
    <property type="molecule type" value="Genomic_DNA"/>
</dbReference>
<comment type="caution">
    <text evidence="2">The sequence shown here is derived from an EMBL/GenBank/DDBJ whole genome shotgun (WGS) entry which is preliminary data.</text>
</comment>
<feature type="signal peptide" evidence="1">
    <location>
        <begin position="1"/>
        <end position="30"/>
    </location>
</feature>
<evidence type="ECO:0000313" key="2">
    <source>
        <dbReference type="EMBL" id="GMA90613.1"/>
    </source>
</evidence>
<proteinExistence type="predicted"/>
<dbReference type="Proteomes" id="UP001157069">
    <property type="component" value="Unassembled WGS sequence"/>
</dbReference>
<dbReference type="PROSITE" id="PS51257">
    <property type="entry name" value="PROKAR_LIPOPROTEIN"/>
    <property type="match status" value="1"/>
</dbReference>
<evidence type="ECO:0000256" key="1">
    <source>
        <dbReference type="SAM" id="SignalP"/>
    </source>
</evidence>